<evidence type="ECO:0000256" key="1">
    <source>
        <dbReference type="SAM" id="MobiDB-lite"/>
    </source>
</evidence>
<reference evidence="2 3" key="1">
    <citation type="journal article" date="2021" name="Nat. Commun.">
        <title>Reductive evolution and unique predatory mode in the CPR bacterium Vampirococcus lugosii.</title>
        <authorList>
            <person name="Moreira D."/>
            <person name="Zivanovic Y."/>
            <person name="Lopez-Archilla A.I."/>
            <person name="Iniesto M."/>
            <person name="Lopez-Garcia P."/>
        </authorList>
    </citation>
    <scope>NUCLEOTIDE SEQUENCE [LARGE SCALE GENOMIC DNA]</scope>
    <source>
        <strain evidence="2">Chiprana</strain>
    </source>
</reference>
<accession>A0ABS5QMP6</accession>
<dbReference type="RefSeq" id="WP_213349003.1">
    <property type="nucleotide sequence ID" value="NZ_JAEDAM010000027.1"/>
</dbReference>
<evidence type="ECO:0000313" key="2">
    <source>
        <dbReference type="EMBL" id="MBS8121971.1"/>
    </source>
</evidence>
<gene>
    <name evidence="2" type="ORF">VAMP_54n154</name>
</gene>
<dbReference type="EMBL" id="JAEDAM010000027">
    <property type="protein sequence ID" value="MBS8121971.1"/>
    <property type="molecule type" value="Genomic_DNA"/>
</dbReference>
<evidence type="ECO:0000313" key="3">
    <source>
        <dbReference type="Proteomes" id="UP000680365"/>
    </source>
</evidence>
<sequence length="714" mass="79254">MKFNKILMCNIVFVTSLGISFASGPDEEIEESVTLQGVKFDVLHHKYEESELTHQMKCDEYGEDYDFLKLTVNGTSSMISCDIDGSKLVPPDGLDPDPDPDPTGPDPEPDPTGPDPDPTGPISITQTTQTEYDCATYTKGYHEKWGNCKVKGDWTEDGKIKCVQESDYEGLTAPCGQMEVTITKYFDGNGDLIGTDRNEGDCTGCPGDKKKPKSKENDVIIKLVHDKFECIGSSFANNSDKCGSKFKIDLSGLKDPGLVDIEGLAGIGITNIKNETKEPADIKSAYDPDDNSALNFSDVIDTQIRGSSTNFGFRISDIKAISPFKTTNGKISFDIENVDVPGKTNVTLDNINYSFNKPFTGSLSIDPNGIRVGQAQELTLHYATGTDILDFGDDEEIEYFGNTLKVNGTGYALVTTGFDSRDTDLEMVVNYDGGNIDGDPRLTTDPYIFYTVDGKDVRYRLSDGNEPNDRRVTYIPTNTSYLNIKIIGQSQTVGRQDVTGQAQNFSSMSTSNFRNSFRRKVLEYTRGWEYDDNKDGVLYLDGEGDTIEYSSISDTFETLIIRNGNLLIDEDINHMKGIVVIRDDVREDTLGNIFVNQDVQEINAYIYGDGGLISFDKDENDSYNNYSDSFKRRENLENQLVLEGRLYTRNTVGGAIGAGKYMLPGAKETTDYHRALMYDLNQFRSGRGSSPVDSNYTEAFIIKYHTGQSPKLFE</sequence>
<protein>
    <submittedName>
        <fullName evidence="2">Uncharacterized protein</fullName>
    </submittedName>
</protein>
<name>A0ABS5QMP6_9BACT</name>
<feature type="region of interest" description="Disordered" evidence="1">
    <location>
        <begin position="85"/>
        <end position="128"/>
    </location>
</feature>
<proteinExistence type="predicted"/>
<comment type="caution">
    <text evidence="2">The sequence shown here is derived from an EMBL/GenBank/DDBJ whole genome shotgun (WGS) entry which is preliminary data.</text>
</comment>
<organism evidence="2 3">
    <name type="scientific">Candidatus Vampirococcus lugosii</name>
    <dbReference type="NCBI Taxonomy" id="2789015"/>
    <lineage>
        <taxon>Bacteria</taxon>
        <taxon>Candidatus Absconditibacteriota</taxon>
        <taxon>Vampirococcus</taxon>
    </lineage>
</organism>
<keyword evidence="3" id="KW-1185">Reference proteome</keyword>
<dbReference type="Proteomes" id="UP000680365">
    <property type="component" value="Unassembled WGS sequence"/>
</dbReference>
<feature type="compositionally biased region" description="Pro residues" evidence="1">
    <location>
        <begin position="101"/>
        <end position="119"/>
    </location>
</feature>